<gene>
    <name evidence="15" type="primary">cls</name>
    <name evidence="15" type="ORF">H9809_04595</name>
</gene>
<feature type="domain" description="PLD phosphodiesterase" evidence="14">
    <location>
        <begin position="424"/>
        <end position="451"/>
    </location>
</feature>
<dbReference type="SUPFAM" id="SSF56024">
    <property type="entry name" value="Phospholipase D/nuclease"/>
    <property type="match status" value="2"/>
</dbReference>
<reference evidence="15" key="2">
    <citation type="submission" date="2021-04" db="EMBL/GenBank/DDBJ databases">
        <authorList>
            <person name="Gilroy R."/>
        </authorList>
    </citation>
    <scope>NUCLEOTIDE SEQUENCE</scope>
    <source>
        <strain evidence="15">1068</strain>
    </source>
</reference>
<keyword evidence="8" id="KW-0443">Lipid metabolism</keyword>
<keyword evidence="3" id="KW-0444">Lipid biosynthesis</keyword>
<evidence type="ECO:0000313" key="16">
    <source>
        <dbReference type="Proteomes" id="UP000824056"/>
    </source>
</evidence>
<dbReference type="Gene3D" id="3.30.870.10">
    <property type="entry name" value="Endonuclease Chain A"/>
    <property type="match status" value="2"/>
</dbReference>
<organism evidence="15 16">
    <name type="scientific">Candidatus Blautia pullicola</name>
    <dbReference type="NCBI Taxonomy" id="2838498"/>
    <lineage>
        <taxon>Bacteria</taxon>
        <taxon>Bacillati</taxon>
        <taxon>Bacillota</taxon>
        <taxon>Clostridia</taxon>
        <taxon>Lachnospirales</taxon>
        <taxon>Lachnospiraceae</taxon>
        <taxon>Blautia</taxon>
    </lineage>
</organism>
<evidence type="ECO:0000256" key="9">
    <source>
        <dbReference type="ARBA" id="ARBA00023136"/>
    </source>
</evidence>
<dbReference type="CDD" id="cd09154">
    <property type="entry name" value="PLDc_SMU_988_like_1"/>
    <property type="match status" value="1"/>
</dbReference>
<dbReference type="Proteomes" id="UP000824056">
    <property type="component" value="Unassembled WGS sequence"/>
</dbReference>
<evidence type="ECO:0000256" key="4">
    <source>
        <dbReference type="ARBA" id="ARBA00022679"/>
    </source>
</evidence>
<evidence type="ECO:0000256" key="13">
    <source>
        <dbReference type="SAM" id="Phobius"/>
    </source>
</evidence>
<evidence type="ECO:0000256" key="8">
    <source>
        <dbReference type="ARBA" id="ARBA00023098"/>
    </source>
</evidence>
<dbReference type="InterPro" id="IPR027379">
    <property type="entry name" value="CLS_N"/>
</dbReference>
<keyword evidence="5 13" id="KW-0812">Transmembrane</keyword>
<sequence length="511" mass="59012">MKKIIDILSSRLFVTIAAVLLQLIWIFAMLWGLGAFSGHVMNLISLLSLILVLWIVNKRINPSYKLAWTILILAVPVFGLIIYLLLGQSRVAKKMMQESELVLRQITNFFKEDKKTREEMEATDLGAAIQSAYIRDYAGYPVHRKTTTKYYAVGDDMFLDMLEDLKKAEHFIFLEYFIIREGRMWNQMLDVLEEKVKQGVDVRLIYDDMGCVSTLPTRYYKKLQAKGIKCAAFNPVRPILNIVLNNRDHRKILVIDGHTGYTGGLNLADEYINEMERFGHWKDTGVRLHGEGVWNLTVMFLQMWSVITRTKTHLPAYGPYVYHTGEFEDDGFVQPYGDSPLDNEVVGENVYLNMINQAKRYIYISTPYLIIDNEMMTALCLASKKGVDVRIITPGIPDKRLVFLLTQSYYEQLLSAGVRIYEYTPGFIHAKNFVCDDELAAVGTINLDYRSLYLHFECAAWMYRCGAVAQVKEDMMETFDVSHEITLDWCRKQNVFRRGMQSILRLFAPML</sequence>
<dbReference type="PROSITE" id="PS50035">
    <property type="entry name" value="PLD"/>
    <property type="match status" value="2"/>
</dbReference>
<evidence type="ECO:0000256" key="7">
    <source>
        <dbReference type="ARBA" id="ARBA00022989"/>
    </source>
</evidence>
<dbReference type="EC" id="2.7.8.-" evidence="12"/>
<reference evidence="15" key="1">
    <citation type="journal article" date="2021" name="PeerJ">
        <title>Extensive microbial diversity within the chicken gut microbiome revealed by metagenomics and culture.</title>
        <authorList>
            <person name="Gilroy R."/>
            <person name="Ravi A."/>
            <person name="Getino M."/>
            <person name="Pursley I."/>
            <person name="Horton D.L."/>
            <person name="Alikhan N.F."/>
            <person name="Baker D."/>
            <person name="Gharbi K."/>
            <person name="Hall N."/>
            <person name="Watson M."/>
            <person name="Adriaenssens E.M."/>
            <person name="Foster-Nyarko E."/>
            <person name="Jarju S."/>
            <person name="Secka A."/>
            <person name="Antonio M."/>
            <person name="Oren A."/>
            <person name="Chaudhuri R.R."/>
            <person name="La Ragione R."/>
            <person name="Hildebrand F."/>
            <person name="Pallen M.J."/>
        </authorList>
    </citation>
    <scope>NUCLEOTIDE SEQUENCE</scope>
    <source>
        <strain evidence="15">1068</strain>
    </source>
</reference>
<dbReference type="CDD" id="cd09160">
    <property type="entry name" value="PLDc_SMU_988_like_2"/>
    <property type="match status" value="1"/>
</dbReference>
<feature type="transmembrane region" description="Helical" evidence="13">
    <location>
        <begin position="68"/>
        <end position="86"/>
    </location>
</feature>
<evidence type="ECO:0000256" key="2">
    <source>
        <dbReference type="ARBA" id="ARBA00022475"/>
    </source>
</evidence>
<feature type="transmembrane region" description="Helical" evidence="13">
    <location>
        <begin position="39"/>
        <end position="56"/>
    </location>
</feature>
<keyword evidence="6" id="KW-0677">Repeat</keyword>
<dbReference type="GO" id="GO:0032049">
    <property type="term" value="P:cardiolipin biosynthetic process"/>
    <property type="evidence" value="ECO:0007669"/>
    <property type="project" value="UniProtKB-UniRule"/>
</dbReference>
<evidence type="ECO:0000313" key="15">
    <source>
        <dbReference type="EMBL" id="HIZ65170.1"/>
    </source>
</evidence>
<dbReference type="GO" id="GO:0005886">
    <property type="term" value="C:plasma membrane"/>
    <property type="evidence" value="ECO:0007669"/>
    <property type="project" value="UniProtKB-SubCell"/>
</dbReference>
<keyword evidence="10" id="KW-0594">Phospholipid biosynthesis</keyword>
<dbReference type="EMBL" id="DXBG01000111">
    <property type="protein sequence ID" value="HIZ65170.1"/>
    <property type="molecule type" value="Genomic_DNA"/>
</dbReference>
<evidence type="ECO:0000256" key="12">
    <source>
        <dbReference type="NCBIfam" id="TIGR04265"/>
    </source>
</evidence>
<evidence type="ECO:0000256" key="11">
    <source>
        <dbReference type="ARBA" id="ARBA00023264"/>
    </source>
</evidence>
<evidence type="ECO:0000256" key="5">
    <source>
        <dbReference type="ARBA" id="ARBA00022692"/>
    </source>
</evidence>
<keyword evidence="11" id="KW-1208">Phospholipid metabolism</keyword>
<evidence type="ECO:0000256" key="3">
    <source>
        <dbReference type="ARBA" id="ARBA00022516"/>
    </source>
</evidence>
<dbReference type="GO" id="GO:0008808">
    <property type="term" value="F:cardiolipin synthase activity"/>
    <property type="evidence" value="ECO:0007669"/>
    <property type="project" value="UniProtKB-UniRule"/>
</dbReference>
<proteinExistence type="predicted"/>
<dbReference type="AlphaFoldDB" id="A0A9D2FRH3"/>
<protein>
    <recommendedName>
        <fullName evidence="12">Cardiolipin synthase</fullName>
        <ecNumber evidence="12">2.7.8.-</ecNumber>
    </recommendedName>
</protein>
<comment type="subcellular location">
    <subcellularLocation>
        <location evidence="1">Cell membrane</location>
        <topology evidence="1">Multi-pass membrane protein</topology>
    </subcellularLocation>
</comment>
<feature type="transmembrane region" description="Helical" evidence="13">
    <location>
        <begin position="12"/>
        <end position="33"/>
    </location>
</feature>
<dbReference type="PANTHER" id="PTHR21248:SF22">
    <property type="entry name" value="PHOSPHOLIPASE D"/>
    <property type="match status" value="1"/>
</dbReference>
<evidence type="ECO:0000259" key="14">
    <source>
        <dbReference type="PROSITE" id="PS50035"/>
    </source>
</evidence>
<dbReference type="SMART" id="SM00155">
    <property type="entry name" value="PLDc"/>
    <property type="match status" value="2"/>
</dbReference>
<feature type="domain" description="PLD phosphodiesterase" evidence="14">
    <location>
        <begin position="244"/>
        <end position="271"/>
    </location>
</feature>
<dbReference type="Pfam" id="PF13091">
    <property type="entry name" value="PLDc_2"/>
    <property type="match status" value="2"/>
</dbReference>
<keyword evidence="4" id="KW-0808">Transferase</keyword>
<evidence type="ECO:0000256" key="6">
    <source>
        <dbReference type="ARBA" id="ARBA00022737"/>
    </source>
</evidence>
<dbReference type="PANTHER" id="PTHR21248">
    <property type="entry name" value="CARDIOLIPIN SYNTHASE"/>
    <property type="match status" value="1"/>
</dbReference>
<evidence type="ECO:0000256" key="10">
    <source>
        <dbReference type="ARBA" id="ARBA00023209"/>
    </source>
</evidence>
<dbReference type="NCBIfam" id="TIGR04265">
    <property type="entry name" value="bac_cardiolipin"/>
    <property type="match status" value="1"/>
</dbReference>
<dbReference type="InterPro" id="IPR001736">
    <property type="entry name" value="PLipase_D/transphosphatidylase"/>
</dbReference>
<name>A0A9D2FRH3_9FIRM</name>
<accession>A0A9D2FRH3</accession>
<comment type="caution">
    <text evidence="15">The sequence shown here is derived from an EMBL/GenBank/DDBJ whole genome shotgun (WGS) entry which is preliminary data.</text>
</comment>
<dbReference type="InterPro" id="IPR022924">
    <property type="entry name" value="Cardiolipin_synthase"/>
</dbReference>
<keyword evidence="9 13" id="KW-0472">Membrane</keyword>
<keyword evidence="2" id="KW-1003">Cell membrane</keyword>
<dbReference type="Pfam" id="PF13396">
    <property type="entry name" value="PLDc_N"/>
    <property type="match status" value="1"/>
</dbReference>
<keyword evidence="7 13" id="KW-1133">Transmembrane helix</keyword>
<evidence type="ECO:0000256" key="1">
    <source>
        <dbReference type="ARBA" id="ARBA00004651"/>
    </source>
</evidence>
<dbReference type="InterPro" id="IPR025202">
    <property type="entry name" value="PLD-like_dom"/>
</dbReference>